<evidence type="ECO:0000256" key="5">
    <source>
        <dbReference type="ARBA" id="ARBA00022660"/>
    </source>
</evidence>
<feature type="transmembrane region" description="Helical" evidence="16">
    <location>
        <begin position="372"/>
        <end position="392"/>
    </location>
</feature>
<keyword evidence="11 16" id="KW-0520">NAD</keyword>
<feature type="transmembrane region" description="Helical" evidence="16">
    <location>
        <begin position="300"/>
        <end position="318"/>
    </location>
</feature>
<dbReference type="Pfam" id="PF00361">
    <property type="entry name" value="Proton_antipo_M"/>
    <property type="match status" value="1"/>
</dbReference>
<dbReference type="InterPro" id="IPR010934">
    <property type="entry name" value="NADH_DH_su5_C"/>
</dbReference>
<evidence type="ECO:0000259" key="17">
    <source>
        <dbReference type="Pfam" id="PF00361"/>
    </source>
</evidence>
<evidence type="ECO:0000259" key="18">
    <source>
        <dbReference type="Pfam" id="PF00662"/>
    </source>
</evidence>
<feature type="transmembrane region" description="Helical" evidence="16">
    <location>
        <begin position="330"/>
        <end position="351"/>
    </location>
</feature>
<evidence type="ECO:0000256" key="4">
    <source>
        <dbReference type="ARBA" id="ARBA00022448"/>
    </source>
</evidence>
<dbReference type="Pfam" id="PF06455">
    <property type="entry name" value="NADH5_C"/>
    <property type="match status" value="1"/>
</dbReference>
<feature type="transmembrane region" description="Helical" evidence="16">
    <location>
        <begin position="176"/>
        <end position="193"/>
    </location>
</feature>
<evidence type="ECO:0000256" key="16">
    <source>
        <dbReference type="RuleBase" id="RU003404"/>
    </source>
</evidence>
<evidence type="ECO:0000256" key="11">
    <source>
        <dbReference type="ARBA" id="ARBA00023027"/>
    </source>
</evidence>
<keyword evidence="13 16" id="KW-0496">Mitochondrion</keyword>
<name>I6NIM5_9BIVA</name>
<proteinExistence type="inferred from homology"/>
<keyword evidence="14 16" id="KW-0472">Membrane</keyword>
<dbReference type="EMBL" id="JN398364">
    <property type="protein sequence ID" value="AEV94296.1"/>
    <property type="molecule type" value="Genomic_DNA"/>
</dbReference>
<feature type="transmembrane region" description="Helical" evidence="16">
    <location>
        <begin position="151"/>
        <end position="169"/>
    </location>
</feature>
<feature type="domain" description="NADH-Ubiquinone oxidoreductase (complex I) chain 5 N-terminal" evidence="18">
    <location>
        <begin position="48"/>
        <end position="89"/>
    </location>
</feature>
<feature type="transmembrane region" description="Helical" evidence="16">
    <location>
        <begin position="7"/>
        <end position="25"/>
    </location>
</feature>
<evidence type="ECO:0000256" key="8">
    <source>
        <dbReference type="ARBA" id="ARBA00022967"/>
    </source>
</evidence>
<evidence type="ECO:0000256" key="9">
    <source>
        <dbReference type="ARBA" id="ARBA00022982"/>
    </source>
</evidence>
<geneLocation type="mitochondrion" evidence="20"/>
<dbReference type="AlphaFoldDB" id="I6NIM5"/>
<dbReference type="GO" id="GO:0003954">
    <property type="term" value="F:NADH dehydrogenase activity"/>
    <property type="evidence" value="ECO:0007669"/>
    <property type="project" value="TreeGrafter"/>
</dbReference>
<feature type="transmembrane region" description="Helical" evidence="16">
    <location>
        <begin position="412"/>
        <end position="439"/>
    </location>
</feature>
<reference evidence="20" key="1">
    <citation type="submission" date="2011-07" db="EMBL/GenBank/DDBJ databases">
        <title>The complete mitochondrial genomes of six heterodont bivalves (Tellinoidea and Solenoidea): extensive gene rearrangements and phylogenetic implications.</title>
        <authorList>
            <person name="Yuan Y."/>
            <person name="Li Q."/>
        </authorList>
    </citation>
    <scope>NUCLEOTIDE SEQUENCE</scope>
</reference>
<dbReference type="GO" id="GO:0015990">
    <property type="term" value="P:electron transport coupled proton transport"/>
    <property type="evidence" value="ECO:0007669"/>
    <property type="project" value="TreeGrafter"/>
</dbReference>
<evidence type="ECO:0000256" key="6">
    <source>
        <dbReference type="ARBA" id="ARBA00022692"/>
    </source>
</evidence>
<comment type="subcellular location">
    <subcellularLocation>
        <location evidence="1">Mitochondrion inner membrane</location>
        <topology evidence="1">Multi-pass membrane protein</topology>
    </subcellularLocation>
</comment>
<evidence type="ECO:0000256" key="12">
    <source>
        <dbReference type="ARBA" id="ARBA00023075"/>
    </source>
</evidence>
<keyword evidence="6 16" id="KW-0812">Transmembrane</keyword>
<evidence type="ECO:0000256" key="14">
    <source>
        <dbReference type="ARBA" id="ARBA00023136"/>
    </source>
</evidence>
<feature type="transmembrane region" description="Helical" evidence="16">
    <location>
        <begin position="272"/>
        <end position="293"/>
    </location>
</feature>
<feature type="transmembrane region" description="Helical" evidence="16">
    <location>
        <begin position="451"/>
        <end position="472"/>
    </location>
</feature>
<gene>
    <name evidence="20" type="primary">nad5</name>
</gene>
<feature type="transmembrane region" description="Helical" evidence="16">
    <location>
        <begin position="92"/>
        <end position="116"/>
    </location>
</feature>
<evidence type="ECO:0000256" key="10">
    <source>
        <dbReference type="ARBA" id="ARBA00022989"/>
    </source>
</evidence>
<dbReference type="EC" id="7.1.1.2" evidence="2 16"/>
<dbReference type="InterPro" id="IPR003945">
    <property type="entry name" value="NU5C-like"/>
</dbReference>
<protein>
    <recommendedName>
        <fullName evidence="3 16">NADH-ubiquinone oxidoreductase chain 5</fullName>
        <ecNumber evidence="2 16">7.1.1.2</ecNumber>
    </recommendedName>
</protein>
<feature type="transmembrane region" description="Helical" evidence="16">
    <location>
        <begin position="57"/>
        <end position="80"/>
    </location>
</feature>
<comment type="catalytic activity">
    <reaction evidence="15 16">
        <text>a ubiquinone + NADH + 5 H(+)(in) = a ubiquinol + NAD(+) + 4 H(+)(out)</text>
        <dbReference type="Rhea" id="RHEA:29091"/>
        <dbReference type="Rhea" id="RHEA-COMP:9565"/>
        <dbReference type="Rhea" id="RHEA-COMP:9566"/>
        <dbReference type="ChEBI" id="CHEBI:15378"/>
        <dbReference type="ChEBI" id="CHEBI:16389"/>
        <dbReference type="ChEBI" id="CHEBI:17976"/>
        <dbReference type="ChEBI" id="CHEBI:57540"/>
        <dbReference type="ChEBI" id="CHEBI:57945"/>
        <dbReference type="EC" id="7.1.1.2"/>
    </reaction>
</comment>
<evidence type="ECO:0000259" key="19">
    <source>
        <dbReference type="Pfam" id="PF06455"/>
    </source>
</evidence>
<comment type="function">
    <text evidence="16">Core subunit of the mitochondrial membrane respiratory chain NADH dehydrogenase (Complex I) which catalyzes electron transfer from NADH through the respiratory chain, using ubiquinone as an electron acceptor. Essential for the catalytic activity and assembly of complex I.</text>
</comment>
<dbReference type="PRINTS" id="PR01434">
    <property type="entry name" value="NADHDHGNASE5"/>
</dbReference>
<evidence type="ECO:0000256" key="7">
    <source>
        <dbReference type="ARBA" id="ARBA00022792"/>
    </source>
</evidence>
<dbReference type="GO" id="GO:0042773">
    <property type="term" value="P:ATP synthesis coupled electron transport"/>
    <property type="evidence" value="ECO:0007669"/>
    <property type="project" value="InterPro"/>
</dbReference>
<feature type="transmembrane region" description="Helical" evidence="16">
    <location>
        <begin position="238"/>
        <end position="260"/>
    </location>
</feature>
<keyword evidence="7" id="KW-0999">Mitochondrion inner membrane</keyword>
<feature type="transmembrane region" description="Helical" evidence="16">
    <location>
        <begin position="492"/>
        <end position="512"/>
    </location>
</feature>
<keyword evidence="9" id="KW-0249">Electron transport</keyword>
<evidence type="ECO:0000256" key="13">
    <source>
        <dbReference type="ARBA" id="ARBA00023128"/>
    </source>
</evidence>
<dbReference type="PANTHER" id="PTHR42829">
    <property type="entry name" value="NADH-UBIQUINONE OXIDOREDUCTASE CHAIN 5"/>
    <property type="match status" value="1"/>
</dbReference>
<keyword evidence="4 16" id="KW-0813">Transport</keyword>
<dbReference type="InterPro" id="IPR001516">
    <property type="entry name" value="Proton_antipo_N"/>
</dbReference>
<feature type="transmembrane region" description="Helical" evidence="16">
    <location>
        <begin position="566"/>
        <end position="583"/>
    </location>
</feature>
<keyword evidence="8" id="KW-1278">Translocase</keyword>
<dbReference type="GO" id="GO:0008137">
    <property type="term" value="F:NADH dehydrogenase (ubiquinone) activity"/>
    <property type="evidence" value="ECO:0007669"/>
    <property type="project" value="UniProtKB-EC"/>
</dbReference>
<comment type="similarity">
    <text evidence="16">Belongs to the complex I subunit 5 family.</text>
</comment>
<sequence length="584" mass="64349">MLSFKKVFVFANSLVCVLFWCFYLGQKFLFMSSVVVEFEVLRGTPLLVSVPIMMDTLSMSFCCVVLLISSCVMLYSGFYMSDEQYYNRFCKLVLLFVASMLALTLIPNLIGLMIGWDGLGLSSYLLVVYYQDKRSLGAGTLTVLSNRIGDVMFFMGISLVSGISAWNFVDMQDMSYMTVLVGIIIVGCMTKSAQMPFSAWLPAAMSAPTPVSALVHSSTLVTAGIYVLVRFSVHIDGVWFLILSSVASLTMISSSVSAFYELDMKKVVALSTLSQLSVMLLSLGVGAYSICMFHLLSHALFKALMFLCVGSVIHVSGIQDIRYVGGVGKISPIVAAWLFVALFSLMGLPFLAGFYSKDMVLAAYLSGLCNPLQLVLVCISTCLSVMYSFWLLACIYPARMYMSYMWGLGNDLYTSVACSVLGLGALFGGVIMQSVILSFSDECSVDTQLKLMPFVCFMLGLLAMMYIITSSLEELFSVNKFSELSKDSSTQAYYDSWATLWFLPYLSAGLYINSVMSSSASLKSDVEDGYMENSFGSEGIWAVSKIVSSQFMHIQRDQLSNRMGTAFIKGVVFMMVIFLLGYMM</sequence>
<feature type="domain" description="NADH:quinone oxidoreductase/Mrp antiporter transmembrane" evidence="17">
    <location>
        <begin position="108"/>
        <end position="383"/>
    </location>
</feature>
<evidence type="ECO:0000256" key="1">
    <source>
        <dbReference type="ARBA" id="ARBA00004448"/>
    </source>
</evidence>
<dbReference type="PANTHER" id="PTHR42829:SF2">
    <property type="entry name" value="NADH-UBIQUINONE OXIDOREDUCTASE CHAIN 5"/>
    <property type="match status" value="1"/>
</dbReference>
<evidence type="ECO:0000256" key="15">
    <source>
        <dbReference type="ARBA" id="ARBA00049551"/>
    </source>
</evidence>
<feature type="domain" description="NADH dehydrogenase subunit 5 C-terminal" evidence="19">
    <location>
        <begin position="410"/>
        <end position="576"/>
    </location>
</feature>
<feature type="transmembrane region" description="Helical" evidence="16">
    <location>
        <begin position="213"/>
        <end position="231"/>
    </location>
</feature>
<dbReference type="InterPro" id="IPR001750">
    <property type="entry name" value="ND/Mrp_TM"/>
</dbReference>
<accession>I6NIM5</accession>
<keyword evidence="5" id="KW-0679">Respiratory chain</keyword>
<keyword evidence="10 16" id="KW-1133">Transmembrane helix</keyword>
<dbReference type="GO" id="GO:0005743">
    <property type="term" value="C:mitochondrial inner membrane"/>
    <property type="evidence" value="ECO:0007669"/>
    <property type="project" value="UniProtKB-SubCell"/>
</dbReference>
<keyword evidence="12 16" id="KW-0830">Ubiquinone</keyword>
<evidence type="ECO:0000256" key="3">
    <source>
        <dbReference type="ARBA" id="ARBA00021096"/>
    </source>
</evidence>
<organism evidence="20">
    <name type="scientific">Nuttallia olivacea</name>
    <dbReference type="NCBI Taxonomy" id="1125678"/>
    <lineage>
        <taxon>Eukaryota</taxon>
        <taxon>Metazoa</taxon>
        <taxon>Spiralia</taxon>
        <taxon>Lophotrochozoa</taxon>
        <taxon>Mollusca</taxon>
        <taxon>Bivalvia</taxon>
        <taxon>Autobranchia</taxon>
        <taxon>Heteroconchia</taxon>
        <taxon>Euheterodonta</taxon>
        <taxon>Imparidentia</taxon>
        <taxon>Neoheterodontei</taxon>
        <taxon>Cardiida</taxon>
        <taxon>Tellinoidea</taxon>
        <taxon>Psammobiidae</taxon>
        <taxon>Nuttallia</taxon>
    </lineage>
</organism>
<dbReference type="Pfam" id="PF00662">
    <property type="entry name" value="Proton_antipo_N"/>
    <property type="match status" value="1"/>
</dbReference>
<evidence type="ECO:0000313" key="20">
    <source>
        <dbReference type="EMBL" id="AEV94296.1"/>
    </source>
</evidence>
<evidence type="ECO:0000256" key="2">
    <source>
        <dbReference type="ARBA" id="ARBA00012944"/>
    </source>
</evidence>